<evidence type="ECO:0000313" key="2">
    <source>
        <dbReference type="EMBL" id="VFU11714.1"/>
    </source>
</evidence>
<reference evidence="2" key="1">
    <citation type="submission" date="2019-03" db="EMBL/GenBank/DDBJ databases">
        <authorList>
            <person name="Hao L."/>
        </authorList>
    </citation>
    <scope>NUCLEOTIDE SEQUENCE</scope>
</reference>
<dbReference type="Gene3D" id="3.40.190.10">
    <property type="entry name" value="Periplasmic binding protein-like II"/>
    <property type="match status" value="2"/>
</dbReference>
<dbReference type="SUPFAM" id="SSF53850">
    <property type="entry name" value="Periplasmic binding protein-like II"/>
    <property type="match status" value="1"/>
</dbReference>
<evidence type="ECO:0000256" key="1">
    <source>
        <dbReference type="ARBA" id="ARBA00022729"/>
    </source>
</evidence>
<proteinExistence type="predicted"/>
<dbReference type="GO" id="GO:0030976">
    <property type="term" value="F:thiamine pyrophosphate binding"/>
    <property type="evidence" value="ECO:0007669"/>
    <property type="project" value="TreeGrafter"/>
</dbReference>
<dbReference type="Pfam" id="PF13343">
    <property type="entry name" value="SBP_bac_6"/>
    <property type="match status" value="1"/>
</dbReference>
<dbReference type="InterPro" id="IPR005948">
    <property type="entry name" value="ThiB-like"/>
</dbReference>
<dbReference type="AlphaFoldDB" id="A0A485LUJ0"/>
<dbReference type="NCBIfam" id="TIGR01254">
    <property type="entry name" value="sfuA"/>
    <property type="match status" value="1"/>
</dbReference>
<dbReference type="PANTHER" id="PTHR30006">
    <property type="entry name" value="THIAMINE-BINDING PERIPLASMIC PROTEIN-RELATED"/>
    <property type="match status" value="1"/>
</dbReference>
<protein>
    <submittedName>
        <fullName evidence="2">Thiamine-binding periplasmic protein</fullName>
    </submittedName>
</protein>
<organism evidence="2">
    <name type="scientific">anaerobic digester metagenome</name>
    <dbReference type="NCBI Taxonomy" id="1263854"/>
    <lineage>
        <taxon>unclassified sequences</taxon>
        <taxon>metagenomes</taxon>
        <taxon>ecological metagenomes</taxon>
    </lineage>
</organism>
<dbReference type="GO" id="GO:0015888">
    <property type="term" value="P:thiamine transport"/>
    <property type="evidence" value="ECO:0007669"/>
    <property type="project" value="InterPro"/>
</dbReference>
<dbReference type="CDD" id="cd13545">
    <property type="entry name" value="PBP2_TbpA"/>
    <property type="match status" value="1"/>
</dbReference>
<accession>A0A485LUJ0</accession>
<keyword evidence="1" id="KW-0732">Signal</keyword>
<name>A0A485LUJ0_9ZZZZ</name>
<dbReference type="EMBL" id="CAADRM010000017">
    <property type="protein sequence ID" value="VFU11714.1"/>
    <property type="molecule type" value="Genomic_DNA"/>
</dbReference>
<dbReference type="GO" id="GO:0030288">
    <property type="term" value="C:outer membrane-bounded periplasmic space"/>
    <property type="evidence" value="ECO:0007669"/>
    <property type="project" value="TreeGrafter"/>
</dbReference>
<dbReference type="PANTHER" id="PTHR30006:SF2">
    <property type="entry name" value="ABC TRANSPORTER SUBSTRATE-BINDING PROTEIN"/>
    <property type="match status" value="1"/>
</dbReference>
<gene>
    <name evidence="2" type="primary">thiB</name>
    <name evidence="2" type="ORF">SCFA_1130002</name>
</gene>
<dbReference type="GO" id="GO:0030975">
    <property type="term" value="F:thiamine binding"/>
    <property type="evidence" value="ECO:0007669"/>
    <property type="project" value="InterPro"/>
</dbReference>
<dbReference type="PROSITE" id="PS51257">
    <property type="entry name" value="PROKAR_LIPOPROTEIN"/>
    <property type="match status" value="1"/>
</dbReference>
<sequence length="352" mass="38832">MMRHRIALLFVFPIAVCFLTGCTKDDAAKEAPAVTVMTHDSFSISTGVLDRFEKEHGIKVRFLKSGDAGAALNKAILSKDHPMADIFYGVDNTFMSRALDADIFVPYSSPLLASIDKSLLLDKTNRLVPVDYGDVCVNYDRAWFEKTGLPVPGSLNDLARPEYAGLLVVENPATSSPGLAFLLATVGTFGEDGFIEYWQALKKNRVLVTDGWEDAYWGKFSATSKGGRPLVVSYATSPAAEVYFAEQPPETAPTAAMTGDGTAFRQIEFVGILKGTKQPELARKAIDFLLDTPFQQEIPLQMFMFPANKNARLPEVFTKHARLASRPVILDPEVIAKRRDAWIQAWTETVLQ</sequence>